<evidence type="ECO:0000256" key="5">
    <source>
        <dbReference type="ARBA" id="ARBA00022833"/>
    </source>
</evidence>
<reference evidence="9 10" key="1">
    <citation type="journal article" date="2019" name="BMC Genomics">
        <title>New insights from Opisthorchis felineus genome: update on genomics of the epidemiologically important liver flukes.</title>
        <authorList>
            <person name="Ershov N.I."/>
            <person name="Mordvinov V.A."/>
            <person name="Prokhortchouk E.B."/>
            <person name="Pakharukova M.Y."/>
            <person name="Gunbin K.V."/>
            <person name="Ustyantsev K."/>
            <person name="Genaev M.A."/>
            <person name="Blinov A.G."/>
            <person name="Mazur A."/>
            <person name="Boulygina E."/>
            <person name="Tsygankova S."/>
            <person name="Khrameeva E."/>
            <person name="Chekanov N."/>
            <person name="Fan G."/>
            <person name="Xiao A."/>
            <person name="Zhang H."/>
            <person name="Xu X."/>
            <person name="Yang H."/>
            <person name="Solovyev V."/>
            <person name="Lee S.M."/>
            <person name="Liu X."/>
            <person name="Afonnikov D.A."/>
            <person name="Skryabin K.G."/>
        </authorList>
    </citation>
    <scope>NUCLEOTIDE SEQUENCE [LARGE SCALE GENOMIC DNA]</scope>
    <source>
        <strain evidence="9">AK-0245</strain>
        <tissue evidence="9">Whole organism</tissue>
    </source>
</reference>
<keyword evidence="3" id="KW-0677">Repeat</keyword>
<keyword evidence="4 7" id="KW-0863">Zinc-finger</keyword>
<dbReference type="GO" id="GO:0005634">
    <property type="term" value="C:nucleus"/>
    <property type="evidence" value="ECO:0007669"/>
    <property type="project" value="UniProtKB-SubCell"/>
</dbReference>
<dbReference type="Pfam" id="PF13912">
    <property type="entry name" value="zf-C2H2_6"/>
    <property type="match status" value="1"/>
</dbReference>
<accession>A0A4S2M596</accession>
<feature type="domain" description="C2H2-type" evidence="8">
    <location>
        <begin position="160"/>
        <end position="188"/>
    </location>
</feature>
<comment type="caution">
    <text evidence="9">The sequence shown here is derived from an EMBL/GenBank/DDBJ whole genome shotgun (WGS) entry which is preliminary data.</text>
</comment>
<dbReference type="PANTHER" id="PTHR24394:SF29">
    <property type="entry name" value="MYONEURIN"/>
    <property type="match status" value="1"/>
</dbReference>
<dbReference type="Proteomes" id="UP000308267">
    <property type="component" value="Unassembled WGS sequence"/>
</dbReference>
<dbReference type="Pfam" id="PF00096">
    <property type="entry name" value="zf-C2H2"/>
    <property type="match status" value="2"/>
</dbReference>
<evidence type="ECO:0000256" key="3">
    <source>
        <dbReference type="ARBA" id="ARBA00022737"/>
    </source>
</evidence>
<dbReference type="PROSITE" id="PS50157">
    <property type="entry name" value="ZINC_FINGER_C2H2_2"/>
    <property type="match status" value="3"/>
</dbReference>
<dbReference type="PROSITE" id="PS00028">
    <property type="entry name" value="ZINC_FINGER_C2H2_1"/>
    <property type="match status" value="3"/>
</dbReference>
<keyword evidence="5" id="KW-0862">Zinc</keyword>
<feature type="domain" description="C2H2-type" evidence="8">
    <location>
        <begin position="132"/>
        <end position="159"/>
    </location>
</feature>
<dbReference type="OrthoDB" id="7930430at2759"/>
<dbReference type="PANTHER" id="PTHR24394">
    <property type="entry name" value="ZINC FINGER PROTEIN"/>
    <property type="match status" value="1"/>
</dbReference>
<evidence type="ECO:0000256" key="1">
    <source>
        <dbReference type="ARBA" id="ARBA00004123"/>
    </source>
</evidence>
<evidence type="ECO:0000256" key="4">
    <source>
        <dbReference type="ARBA" id="ARBA00022771"/>
    </source>
</evidence>
<evidence type="ECO:0000256" key="6">
    <source>
        <dbReference type="ARBA" id="ARBA00023242"/>
    </source>
</evidence>
<dbReference type="GO" id="GO:0000981">
    <property type="term" value="F:DNA-binding transcription factor activity, RNA polymerase II-specific"/>
    <property type="evidence" value="ECO:0007669"/>
    <property type="project" value="TreeGrafter"/>
</dbReference>
<evidence type="ECO:0000256" key="2">
    <source>
        <dbReference type="ARBA" id="ARBA00022723"/>
    </source>
</evidence>
<evidence type="ECO:0000256" key="7">
    <source>
        <dbReference type="PROSITE-ProRule" id="PRU00042"/>
    </source>
</evidence>
<dbReference type="STRING" id="147828.A0A4S2M596"/>
<evidence type="ECO:0000313" key="10">
    <source>
        <dbReference type="Proteomes" id="UP000308267"/>
    </source>
</evidence>
<protein>
    <recommendedName>
        <fullName evidence="8">C2H2-type domain-containing protein</fullName>
    </recommendedName>
</protein>
<feature type="domain" description="C2H2-type" evidence="8">
    <location>
        <begin position="206"/>
        <end position="234"/>
    </location>
</feature>
<name>A0A4S2M596_OPIFE</name>
<sequence>MLIISWEPFHNYDAVNESSIKGGRTLTPTNLQRTFTEINIPVLVFVLLSLGRMPFAQHRLTQLNSLFGEYVLVSFPMNSEESSVKQLANYTLVDGKTNRHMLGCAPQNSRSPPVHLRKFDGPINLENNRNNHECFVCGKSFGFFSNLQRHSRVHLNNRDFRCHICKTSYKYFRNLRQHQTKTHSRQTQVDAGKSMGELRESTNISHLCPKCGKLFKRSTTLRVHEETIHGNYAQHTCEASEKCAWKGGFPQM</sequence>
<dbReference type="Gene3D" id="3.30.160.60">
    <property type="entry name" value="Classic Zinc Finger"/>
    <property type="match status" value="2"/>
</dbReference>
<keyword evidence="2" id="KW-0479">Metal-binding</keyword>
<keyword evidence="10" id="KW-1185">Reference proteome</keyword>
<dbReference type="SUPFAM" id="SSF57667">
    <property type="entry name" value="beta-beta-alpha zinc fingers"/>
    <property type="match status" value="2"/>
</dbReference>
<keyword evidence="6" id="KW-0539">Nucleus</keyword>
<dbReference type="GO" id="GO:0008270">
    <property type="term" value="F:zinc ion binding"/>
    <property type="evidence" value="ECO:0007669"/>
    <property type="project" value="UniProtKB-KW"/>
</dbReference>
<dbReference type="AlphaFoldDB" id="A0A4S2M596"/>
<organism evidence="9 10">
    <name type="scientific">Opisthorchis felineus</name>
    <dbReference type="NCBI Taxonomy" id="147828"/>
    <lineage>
        <taxon>Eukaryota</taxon>
        <taxon>Metazoa</taxon>
        <taxon>Spiralia</taxon>
        <taxon>Lophotrochozoa</taxon>
        <taxon>Platyhelminthes</taxon>
        <taxon>Trematoda</taxon>
        <taxon>Digenea</taxon>
        <taxon>Opisthorchiida</taxon>
        <taxon>Opisthorchiata</taxon>
        <taxon>Opisthorchiidae</taxon>
        <taxon>Opisthorchis</taxon>
    </lineage>
</organism>
<evidence type="ECO:0000259" key="8">
    <source>
        <dbReference type="PROSITE" id="PS50157"/>
    </source>
</evidence>
<evidence type="ECO:0000313" key="9">
    <source>
        <dbReference type="EMBL" id="TGZ69208.1"/>
    </source>
</evidence>
<comment type="subcellular location">
    <subcellularLocation>
        <location evidence="1">Nucleus</location>
    </subcellularLocation>
</comment>
<dbReference type="InterPro" id="IPR013087">
    <property type="entry name" value="Znf_C2H2_type"/>
</dbReference>
<dbReference type="SMART" id="SM00355">
    <property type="entry name" value="ZnF_C2H2"/>
    <property type="match status" value="3"/>
</dbReference>
<dbReference type="InterPro" id="IPR036236">
    <property type="entry name" value="Znf_C2H2_sf"/>
</dbReference>
<proteinExistence type="predicted"/>
<gene>
    <name evidence="9" type="ORF">CRM22_003864</name>
</gene>
<dbReference type="EMBL" id="SJOL01006170">
    <property type="protein sequence ID" value="TGZ69208.1"/>
    <property type="molecule type" value="Genomic_DNA"/>
</dbReference>